<dbReference type="AlphaFoldDB" id="A0A8J2PFW4"/>
<dbReference type="PANTHER" id="PTHR12835:SF5">
    <property type="entry name" value="BIOTIN--PROTEIN LIGASE"/>
    <property type="match status" value="1"/>
</dbReference>
<accession>A0A8J2PFW4</accession>
<reference evidence="1" key="1">
    <citation type="submission" date="2021-06" db="EMBL/GenBank/DDBJ databases">
        <authorList>
            <person name="Hodson N. C."/>
            <person name="Mongue J. A."/>
            <person name="Jaron S. K."/>
        </authorList>
    </citation>
    <scope>NUCLEOTIDE SEQUENCE</scope>
</reference>
<evidence type="ECO:0000313" key="1">
    <source>
        <dbReference type="EMBL" id="CAG7821637.1"/>
    </source>
</evidence>
<dbReference type="OrthoDB" id="10250105at2759"/>
<comment type="caution">
    <text evidence="1">The sequence shown here is derived from an EMBL/GenBank/DDBJ whole genome shotgun (WGS) entry which is preliminary data.</text>
</comment>
<protein>
    <submittedName>
        <fullName evidence="1">Uncharacterized protein</fullName>
    </submittedName>
</protein>
<dbReference type="PANTHER" id="PTHR12835">
    <property type="entry name" value="BIOTIN PROTEIN LIGASE"/>
    <property type="match status" value="1"/>
</dbReference>
<gene>
    <name evidence="1" type="ORF">AFUS01_LOCUS31965</name>
</gene>
<name>A0A8J2PFW4_9HEXA</name>
<keyword evidence="2" id="KW-1185">Reference proteome</keyword>
<dbReference type="Proteomes" id="UP000708208">
    <property type="component" value="Unassembled WGS sequence"/>
</dbReference>
<dbReference type="EMBL" id="CAJVCH010517631">
    <property type="protein sequence ID" value="CAG7821637.1"/>
    <property type="molecule type" value="Genomic_DNA"/>
</dbReference>
<dbReference type="GO" id="GO:0004077">
    <property type="term" value="F:biotin--[biotin carboxyl-carrier protein] ligase activity"/>
    <property type="evidence" value="ECO:0007669"/>
    <property type="project" value="TreeGrafter"/>
</dbReference>
<dbReference type="GO" id="GO:0005737">
    <property type="term" value="C:cytoplasm"/>
    <property type="evidence" value="ECO:0007669"/>
    <property type="project" value="TreeGrafter"/>
</dbReference>
<evidence type="ECO:0000313" key="2">
    <source>
        <dbReference type="Proteomes" id="UP000708208"/>
    </source>
</evidence>
<proteinExistence type="predicted"/>
<sequence length="114" mass="12406">MQGKTATVLIGIGINVSNDHPTLCLNSVVGEGNQLTPATLVAKCLSQMEVLLEQIENGGLTSILNMYTENWLHTGQGHGDDVVRVEADCYQNLIYLLKRFFTEVSGILISCVIL</sequence>
<organism evidence="1 2">
    <name type="scientific">Allacma fusca</name>
    <dbReference type="NCBI Taxonomy" id="39272"/>
    <lineage>
        <taxon>Eukaryota</taxon>
        <taxon>Metazoa</taxon>
        <taxon>Ecdysozoa</taxon>
        <taxon>Arthropoda</taxon>
        <taxon>Hexapoda</taxon>
        <taxon>Collembola</taxon>
        <taxon>Symphypleona</taxon>
        <taxon>Sminthuridae</taxon>
        <taxon>Allacma</taxon>
    </lineage>
</organism>